<dbReference type="SUPFAM" id="SSF51445">
    <property type="entry name" value="(Trans)glycosidases"/>
    <property type="match status" value="1"/>
</dbReference>
<reference evidence="6 7" key="1">
    <citation type="submission" date="2016-03" db="EMBL/GenBank/DDBJ databases">
        <title>Choanephora cucurbitarum.</title>
        <authorList>
            <person name="Min B."/>
            <person name="Park H."/>
            <person name="Park J.-H."/>
            <person name="Shin H.-D."/>
            <person name="Choi I.-G."/>
        </authorList>
    </citation>
    <scope>NUCLEOTIDE SEQUENCE [LARGE SCALE GENOMIC DNA]</scope>
    <source>
        <strain evidence="6 7">KUS-F28377</strain>
    </source>
</reference>
<dbReference type="InterPro" id="IPR050985">
    <property type="entry name" value="Alpha-glycosidase_related"/>
</dbReference>
<evidence type="ECO:0000256" key="3">
    <source>
        <dbReference type="ARBA" id="ARBA00022801"/>
    </source>
</evidence>
<dbReference type="PANTHER" id="PTHR43053:SF3">
    <property type="entry name" value="ALPHA-GALACTOSIDASE C-RELATED"/>
    <property type="match status" value="1"/>
</dbReference>
<keyword evidence="5" id="KW-0732">Signal</keyword>
<dbReference type="GO" id="GO:0016052">
    <property type="term" value="P:carbohydrate catabolic process"/>
    <property type="evidence" value="ECO:0007669"/>
    <property type="project" value="InterPro"/>
</dbReference>
<dbReference type="InterPro" id="IPR017853">
    <property type="entry name" value="GH"/>
</dbReference>
<protein>
    <recommendedName>
        <fullName evidence="2">alpha-galactosidase</fullName>
        <ecNumber evidence="2">3.2.1.22</ecNumber>
    </recommendedName>
</protein>
<dbReference type="Pfam" id="PF02065">
    <property type="entry name" value="Melibiase"/>
    <property type="match status" value="1"/>
</dbReference>
<dbReference type="OrthoDB" id="5795902at2759"/>
<dbReference type="EMBL" id="LUGH01000326">
    <property type="protein sequence ID" value="OBZ86123.1"/>
    <property type="molecule type" value="Genomic_DNA"/>
</dbReference>
<dbReference type="STRING" id="101091.A0A1C7NAJ1"/>
<dbReference type="GO" id="GO:0004557">
    <property type="term" value="F:alpha-galactosidase activity"/>
    <property type="evidence" value="ECO:0007669"/>
    <property type="project" value="UniProtKB-EC"/>
</dbReference>
<feature type="signal peptide" evidence="5">
    <location>
        <begin position="1"/>
        <end position="15"/>
    </location>
</feature>
<feature type="chain" id="PRO_5012091133" description="alpha-galactosidase" evidence="5">
    <location>
        <begin position="16"/>
        <end position="714"/>
    </location>
</feature>
<dbReference type="PANTHER" id="PTHR43053">
    <property type="entry name" value="GLYCOSIDASE FAMILY 31"/>
    <property type="match status" value="1"/>
</dbReference>
<dbReference type="InParanoid" id="A0A1C7NAJ1"/>
<comment type="caution">
    <text evidence="6">The sequence shown here is derived from an EMBL/GenBank/DDBJ whole genome shotgun (WGS) entry which is preliminary data.</text>
</comment>
<organism evidence="6 7">
    <name type="scientific">Choanephora cucurbitarum</name>
    <dbReference type="NCBI Taxonomy" id="101091"/>
    <lineage>
        <taxon>Eukaryota</taxon>
        <taxon>Fungi</taxon>
        <taxon>Fungi incertae sedis</taxon>
        <taxon>Mucoromycota</taxon>
        <taxon>Mucoromycotina</taxon>
        <taxon>Mucoromycetes</taxon>
        <taxon>Mucorales</taxon>
        <taxon>Mucorineae</taxon>
        <taxon>Choanephoraceae</taxon>
        <taxon>Choanephoroideae</taxon>
        <taxon>Choanephora</taxon>
    </lineage>
</organism>
<dbReference type="Proteomes" id="UP000093000">
    <property type="component" value="Unassembled WGS sequence"/>
</dbReference>
<dbReference type="AlphaFoldDB" id="A0A1C7NAJ1"/>
<dbReference type="EC" id="3.2.1.22" evidence="2"/>
<evidence type="ECO:0000256" key="2">
    <source>
        <dbReference type="ARBA" id="ARBA00012755"/>
    </source>
</evidence>
<dbReference type="InterPro" id="IPR013785">
    <property type="entry name" value="Aldolase_TIM"/>
</dbReference>
<gene>
    <name evidence="6" type="primary">agaR_0</name>
    <name evidence="6" type="ORF">A0J61_05814</name>
</gene>
<name>A0A1C7NAJ1_9FUNG</name>
<keyword evidence="3" id="KW-0378">Hydrolase</keyword>
<accession>A0A1C7NAJ1</accession>
<evidence type="ECO:0000313" key="7">
    <source>
        <dbReference type="Proteomes" id="UP000093000"/>
    </source>
</evidence>
<evidence type="ECO:0000256" key="4">
    <source>
        <dbReference type="ARBA" id="ARBA00023295"/>
    </source>
</evidence>
<sequence length="714" mass="82488">MFLLYFIPFLPLYMASVFRSLTPTQETFSVEYTVNQKRIQLHLPLSNHTLGELVVDKTLERLDNDNYLLTYTITSQAHLDWHHLEIHIPHVDLTDQVMLAEGFQCWSTTRELDSYSRLAPIPRVVAWTTQFDLQGDYNFFDYANRPGQIHSTGYTYFRHKNQSIVFLGSTTEQSGYTYFKADLNKNKLSIYKDIEGKRQAKGESMQLQIYVAQRPHLKGLRSIWQQYATYYHIKDISVPSMNGWSSWYNYYEQVTEKDVLTSLAAFERHQYPIDVFQIDDGYQAQIGDWLEIQQTKFPQGMAFLANKIRSQGYLPGLWLAPFAVGFKSRIVKEHPDWLLKHPDQSFVVAGPNWGGFYALDIYRPEVELYLQRVFDQVVDWGFGLLKLDFLFAAAMIPREGKTRGEILFDAMDMIVRLNQGRTRLLGSGVTLPSTWGKLDYSRVSSDASPWWDHTVLRLANVRERVATFNALTSTLNRWAMSQTVFGSDPDVFFIRSDKNQLTTDEKHTLVVVNTVIGQLTLMSDNVDLYSPQEHRLYGSLFPKAHTEVQSIQALANQVYQAEWTSNGRQYLFFANLSPLPSTVQLPLSDKGEYDTWFEPINVLTGTQFDWLRSQASIFLRPHQTRLWMKLSEDVFVGGTGHLIPGSDLQSISVKDNFVQIELKAVKNKKKHKLFLRLKEGQDLPTVEVNGQRITQIERLDWDEHLSVAKITCII</sequence>
<dbReference type="InterPro" id="IPR002252">
    <property type="entry name" value="Glyco_hydro_36"/>
</dbReference>
<evidence type="ECO:0000313" key="6">
    <source>
        <dbReference type="EMBL" id="OBZ86123.1"/>
    </source>
</evidence>
<comment type="catalytic activity">
    <reaction evidence="1">
        <text>Hydrolysis of terminal, non-reducing alpha-D-galactose residues in alpha-D-galactosides, including galactose oligosaccharides, galactomannans and galactolipids.</text>
        <dbReference type="EC" id="3.2.1.22"/>
    </reaction>
</comment>
<dbReference type="Gene3D" id="3.20.20.70">
    <property type="entry name" value="Aldolase class I"/>
    <property type="match status" value="1"/>
</dbReference>
<keyword evidence="7" id="KW-1185">Reference proteome</keyword>
<evidence type="ECO:0000256" key="1">
    <source>
        <dbReference type="ARBA" id="ARBA00001255"/>
    </source>
</evidence>
<keyword evidence="4" id="KW-0326">Glycosidase</keyword>
<dbReference type="CDD" id="cd14791">
    <property type="entry name" value="GH36"/>
    <property type="match status" value="1"/>
</dbReference>
<proteinExistence type="predicted"/>
<evidence type="ECO:0000256" key="5">
    <source>
        <dbReference type="SAM" id="SignalP"/>
    </source>
</evidence>